<keyword evidence="7 10" id="KW-0472">Membrane</keyword>
<dbReference type="Gene3D" id="1.10.287.70">
    <property type="match status" value="1"/>
</dbReference>
<dbReference type="Gene3D" id="1.10.287.630">
    <property type="entry name" value="Helix hairpin bin"/>
    <property type="match status" value="1"/>
</dbReference>
<feature type="domain" description="Cyclic nucleotide-binding" evidence="11">
    <location>
        <begin position="470"/>
        <end position="547"/>
    </location>
</feature>
<evidence type="ECO:0000256" key="3">
    <source>
        <dbReference type="ARBA" id="ARBA00022448"/>
    </source>
</evidence>
<evidence type="ECO:0000256" key="9">
    <source>
        <dbReference type="ARBA" id="ARBA00023303"/>
    </source>
</evidence>
<feature type="transmembrane region" description="Helical" evidence="10">
    <location>
        <begin position="105"/>
        <end position="125"/>
    </location>
</feature>
<dbReference type="SMART" id="SM00100">
    <property type="entry name" value="cNMP"/>
    <property type="match status" value="1"/>
</dbReference>
<evidence type="ECO:0000256" key="5">
    <source>
        <dbReference type="ARBA" id="ARBA00022989"/>
    </source>
</evidence>
<evidence type="ECO:0000256" key="1">
    <source>
        <dbReference type="ARBA" id="ARBA00004141"/>
    </source>
</evidence>
<dbReference type="GO" id="GO:0005216">
    <property type="term" value="F:monoatomic ion channel activity"/>
    <property type="evidence" value="ECO:0007669"/>
    <property type="project" value="InterPro"/>
</dbReference>
<dbReference type="PANTHER" id="PTHR45651:SF11">
    <property type="entry name" value="CYCLIC NUCLEOTIDE-GATED ION CHANNEL 20, CHLOROPLASTIC-RELATED"/>
    <property type="match status" value="1"/>
</dbReference>
<dbReference type="CDD" id="cd00038">
    <property type="entry name" value="CAP_ED"/>
    <property type="match status" value="1"/>
</dbReference>
<feature type="transmembrane region" description="Helical" evidence="10">
    <location>
        <begin position="263"/>
        <end position="287"/>
    </location>
</feature>
<evidence type="ECO:0000313" key="12">
    <source>
        <dbReference type="EMBL" id="CAI9270759.1"/>
    </source>
</evidence>
<keyword evidence="3" id="KW-0813">Transport</keyword>
<dbReference type="Gene3D" id="2.60.120.10">
    <property type="entry name" value="Jelly Rolls"/>
    <property type="match status" value="1"/>
</dbReference>
<keyword evidence="6" id="KW-0406">Ion transport</keyword>
<feature type="transmembrane region" description="Helical" evidence="10">
    <location>
        <begin position="367"/>
        <end position="388"/>
    </location>
</feature>
<dbReference type="PROSITE" id="PS50042">
    <property type="entry name" value="CNMP_BINDING_3"/>
    <property type="match status" value="1"/>
</dbReference>
<evidence type="ECO:0000256" key="8">
    <source>
        <dbReference type="ARBA" id="ARBA00023286"/>
    </source>
</evidence>
<keyword evidence="4 10" id="KW-0812">Transmembrane</keyword>
<reference evidence="12" key="1">
    <citation type="submission" date="2023-04" db="EMBL/GenBank/DDBJ databases">
        <authorList>
            <person name="Vijverberg K."/>
            <person name="Xiong W."/>
            <person name="Schranz E."/>
        </authorList>
    </citation>
    <scope>NUCLEOTIDE SEQUENCE</scope>
</reference>
<dbReference type="InterPro" id="IPR000595">
    <property type="entry name" value="cNMP-bd_dom"/>
</dbReference>
<dbReference type="Proteomes" id="UP001177003">
    <property type="component" value="Chromosome 2"/>
</dbReference>
<organism evidence="12 13">
    <name type="scientific">Lactuca saligna</name>
    <name type="common">Willowleaf lettuce</name>
    <dbReference type="NCBI Taxonomy" id="75948"/>
    <lineage>
        <taxon>Eukaryota</taxon>
        <taxon>Viridiplantae</taxon>
        <taxon>Streptophyta</taxon>
        <taxon>Embryophyta</taxon>
        <taxon>Tracheophyta</taxon>
        <taxon>Spermatophyta</taxon>
        <taxon>Magnoliopsida</taxon>
        <taxon>eudicotyledons</taxon>
        <taxon>Gunneridae</taxon>
        <taxon>Pentapetalae</taxon>
        <taxon>asterids</taxon>
        <taxon>campanulids</taxon>
        <taxon>Asterales</taxon>
        <taxon>Asteraceae</taxon>
        <taxon>Cichorioideae</taxon>
        <taxon>Cichorieae</taxon>
        <taxon>Lactucinae</taxon>
        <taxon>Lactuca</taxon>
    </lineage>
</organism>
<dbReference type="SUPFAM" id="SSF51206">
    <property type="entry name" value="cAMP-binding domain-like"/>
    <property type="match status" value="1"/>
</dbReference>
<dbReference type="GO" id="GO:0016020">
    <property type="term" value="C:membrane"/>
    <property type="evidence" value="ECO:0007669"/>
    <property type="project" value="UniProtKB-SubCell"/>
</dbReference>
<evidence type="ECO:0000256" key="7">
    <source>
        <dbReference type="ARBA" id="ARBA00023136"/>
    </source>
</evidence>
<feature type="transmembrane region" description="Helical" evidence="10">
    <location>
        <begin position="137"/>
        <end position="156"/>
    </location>
</feature>
<dbReference type="SUPFAM" id="SSF81324">
    <property type="entry name" value="Voltage-gated potassium channels"/>
    <property type="match status" value="1"/>
</dbReference>
<evidence type="ECO:0000256" key="6">
    <source>
        <dbReference type="ARBA" id="ARBA00023065"/>
    </source>
</evidence>
<keyword evidence="8" id="KW-1071">Ligand-gated ion channel</keyword>
<protein>
    <recommendedName>
        <fullName evidence="11">Cyclic nucleotide-binding domain-containing protein</fullName>
    </recommendedName>
</protein>
<accession>A0AA35VL26</accession>
<keyword evidence="13" id="KW-1185">Reference proteome</keyword>
<dbReference type="InterPro" id="IPR005821">
    <property type="entry name" value="Ion_trans_dom"/>
</dbReference>
<evidence type="ECO:0000256" key="2">
    <source>
        <dbReference type="ARBA" id="ARBA00010486"/>
    </source>
</evidence>
<evidence type="ECO:0000256" key="10">
    <source>
        <dbReference type="SAM" id="Phobius"/>
    </source>
</evidence>
<evidence type="ECO:0000259" key="11">
    <source>
        <dbReference type="PROSITE" id="PS50042"/>
    </source>
</evidence>
<feature type="transmembrane region" description="Helical" evidence="10">
    <location>
        <begin position="190"/>
        <end position="213"/>
    </location>
</feature>
<gene>
    <name evidence="12" type="ORF">LSALG_LOCUS11056</name>
</gene>
<proteinExistence type="inferred from homology"/>
<dbReference type="Pfam" id="PF00520">
    <property type="entry name" value="Ion_trans"/>
    <property type="match status" value="1"/>
</dbReference>
<sequence>MYSILGMKPVYYTEALNRKLLSKSVSISIPVSSNEVNSDEISHVSSTSPLYTRNHNNQSGDSNNENDGVVLVHGGWTQETLSLLKKFAFGVMNPHDKYVEQLNKFFLISCLFAIFIDPLFFYLLSVKKDYKCVVINWPMAIILVVSRSITDFIYLMRILMEFKLAFISPESRVVGAGDLVKHHTKIALHYLSGFFFLDLLIVLPIPQMIVLFVQPNGVSSPGASYAKFLLQTVILIQYIPRLYRFLPLLGGQSSSGFIFQSTWANFVINLLTFVLAGHVIGSCWYMLGLLRVNRCLRDSCHDSRIMDCKKFIDCGHGNDYVYRGFEAVNLTTESSFITRYVYSSFWGLQQISTLGGNQTPSYFVGEVLFTMGIIGLGLLLFALLIGNMQNFLQGLGRRRLEKSLRRRDVEEWMSHRRLPDMIRREVRESERYHWAATRGVDEETLMENLPEDLQRDIRRHLFKFVKKVKIFALLDEPILDAICERLRQKTYIKGCTILYEGGFVTKMTFIVRGKMESIEKNGNNKVSLLEGDVCGEELLKWCLEDKRNQRKQGNRLLSNRTVKCLKDVEAFVLRAEDLEEVITLFDGFLKNVRVQFAIGNKSPYWQGVAASTIQIVVVVEYFQVIGLFVGNEILTKTNF</sequence>
<evidence type="ECO:0000313" key="13">
    <source>
        <dbReference type="Proteomes" id="UP001177003"/>
    </source>
</evidence>
<dbReference type="AlphaFoldDB" id="A0AA35VL26"/>
<dbReference type="EMBL" id="OX465078">
    <property type="protein sequence ID" value="CAI9270759.1"/>
    <property type="molecule type" value="Genomic_DNA"/>
</dbReference>
<dbReference type="InterPro" id="IPR018490">
    <property type="entry name" value="cNMP-bd_dom_sf"/>
</dbReference>
<keyword evidence="9" id="KW-0407">Ion channel</keyword>
<keyword evidence="5 10" id="KW-1133">Transmembrane helix</keyword>
<comment type="subcellular location">
    <subcellularLocation>
        <location evidence="1">Membrane</location>
        <topology evidence="1">Multi-pass membrane protein</topology>
    </subcellularLocation>
</comment>
<dbReference type="InterPro" id="IPR014710">
    <property type="entry name" value="RmlC-like_jellyroll"/>
</dbReference>
<comment type="similarity">
    <text evidence="2">Belongs to the cyclic nucleotide-gated cation channel (TC 1.A.1.5) family.</text>
</comment>
<dbReference type="PANTHER" id="PTHR45651">
    <property type="entry name" value="CYCLIC NUCLEOTIDE-GATED ION CHANNEL 15-RELATED-RELATED"/>
    <property type="match status" value="1"/>
</dbReference>
<evidence type="ECO:0000256" key="4">
    <source>
        <dbReference type="ARBA" id="ARBA00022692"/>
    </source>
</evidence>
<name>A0AA35VL26_LACSI</name>